<reference evidence="1" key="1">
    <citation type="submission" date="2023-04" db="EMBL/GenBank/DDBJ databases">
        <title>Genome dynamics across the evolutionary transition to endosymbiosis.</title>
        <authorList>
            <person name="Siozios S."/>
            <person name="Nadal-Jimenez P."/>
            <person name="Azagi T."/>
            <person name="Sprong H."/>
            <person name="Frost C.L."/>
            <person name="Parratt S.R."/>
            <person name="Taylor G."/>
            <person name="Brettell L."/>
            <person name="Lew K.C."/>
            <person name="Croft L."/>
            <person name="King K.C."/>
            <person name="Brockhurst M.A."/>
            <person name="Hypsa V."/>
            <person name="Novakova E."/>
            <person name="Darby A.C."/>
            <person name="Hurst G.D.D."/>
        </authorList>
    </citation>
    <scope>NUCLEOTIDE SEQUENCE</scope>
    <source>
        <strain evidence="1">AIh</strain>
    </source>
</reference>
<proteinExistence type="predicted"/>
<evidence type="ECO:0000313" key="2">
    <source>
        <dbReference type="Proteomes" id="UP001177597"/>
    </source>
</evidence>
<protein>
    <submittedName>
        <fullName evidence="1">Uncharacterized protein</fullName>
    </submittedName>
</protein>
<dbReference type="EMBL" id="CP123498">
    <property type="protein sequence ID" value="WGL95518.1"/>
    <property type="molecule type" value="Genomic_DNA"/>
</dbReference>
<accession>A0AA95GED3</accession>
<dbReference type="Proteomes" id="UP001177597">
    <property type="component" value="Chromosome"/>
</dbReference>
<gene>
    <name evidence="1" type="ORF">QE207_02495</name>
</gene>
<sequence>MKVASNAFKLNYISVDDKVSNKKELFEKNNNQEILNEVNSGVVNLDEKNVNTNNLSLIINQNISKEREIREASLPKFHNSIKIDKLINLIIKIINNINKQIDIKNTNEYIELKTEIYKLRKKYQTIKY</sequence>
<dbReference type="RefSeq" id="WP_280629425.1">
    <property type="nucleotide sequence ID" value="NZ_CP123498.1"/>
</dbReference>
<organism evidence="1 2">
    <name type="scientific">Arsenophonus nasoniae</name>
    <name type="common">son-killer infecting Nasonia vitripennis</name>
    <dbReference type="NCBI Taxonomy" id="638"/>
    <lineage>
        <taxon>Bacteria</taxon>
        <taxon>Pseudomonadati</taxon>
        <taxon>Pseudomonadota</taxon>
        <taxon>Gammaproteobacteria</taxon>
        <taxon>Enterobacterales</taxon>
        <taxon>Morganellaceae</taxon>
        <taxon>Arsenophonus</taxon>
    </lineage>
</organism>
<name>A0AA95GED3_9GAMM</name>
<dbReference type="AlphaFoldDB" id="A0AA95GED3"/>
<evidence type="ECO:0000313" key="1">
    <source>
        <dbReference type="EMBL" id="WGL95518.1"/>
    </source>
</evidence>